<dbReference type="Proteomes" id="UP000638732">
    <property type="component" value="Unassembled WGS sequence"/>
</dbReference>
<reference evidence="2" key="1">
    <citation type="submission" date="2020-01" db="EMBL/GenBank/DDBJ databases">
        <authorList>
            <person name="Seo Y.L."/>
        </authorList>
    </citation>
    <scope>NUCLEOTIDE SEQUENCE</scope>
    <source>
        <strain evidence="2">R11</strain>
    </source>
</reference>
<evidence type="ECO:0000313" key="3">
    <source>
        <dbReference type="Proteomes" id="UP000638732"/>
    </source>
</evidence>
<name>A0A965ZED8_9SPHI</name>
<evidence type="ECO:0008006" key="4">
    <source>
        <dbReference type="Google" id="ProtNLM"/>
    </source>
</evidence>
<sequence>MIMKLNHFNTAFTLFIAGALLASCKKDNNNATPSGKAQLSFTVKADNPVAMLGAISGSSAFTNSVSTNASTSSVTWTSGVANVSSFKLEAKKNNTETEITSQNLTNIDLFAITPAAVSVVLENGTYTEIEVKANISKSSNSIPLVLKGNFTSAGGAVIPIELDFNEDATIKAETHDAVIVDGTNDFTNAISVHLSKLLNNVTSAELDAATRTSRTILISGSVNTGIYNKIKANFPSSTGSNGLEKHGKN</sequence>
<dbReference type="AlphaFoldDB" id="A0A965ZED8"/>
<proteinExistence type="predicted"/>
<keyword evidence="3" id="KW-1185">Reference proteome</keyword>
<evidence type="ECO:0000313" key="2">
    <source>
        <dbReference type="EMBL" id="NCD69185.1"/>
    </source>
</evidence>
<gene>
    <name evidence="2" type="ORF">GSY63_07440</name>
</gene>
<organism evidence="2 3">
    <name type="scientific">Mucilaginibacter agri</name>
    <dbReference type="NCBI Taxonomy" id="2695265"/>
    <lineage>
        <taxon>Bacteria</taxon>
        <taxon>Pseudomonadati</taxon>
        <taxon>Bacteroidota</taxon>
        <taxon>Sphingobacteriia</taxon>
        <taxon>Sphingobacteriales</taxon>
        <taxon>Sphingobacteriaceae</taxon>
        <taxon>Mucilaginibacter</taxon>
    </lineage>
</organism>
<dbReference type="PROSITE" id="PS51257">
    <property type="entry name" value="PROKAR_LIPOPROTEIN"/>
    <property type="match status" value="1"/>
</dbReference>
<protein>
    <recommendedName>
        <fullName evidence="4">DUF4382 domain-containing protein</fullName>
    </recommendedName>
</protein>
<evidence type="ECO:0000256" key="1">
    <source>
        <dbReference type="SAM" id="SignalP"/>
    </source>
</evidence>
<comment type="caution">
    <text evidence="2">The sequence shown here is derived from an EMBL/GenBank/DDBJ whole genome shotgun (WGS) entry which is preliminary data.</text>
</comment>
<reference evidence="2" key="2">
    <citation type="submission" date="2020-10" db="EMBL/GenBank/DDBJ databases">
        <title>Mucilaginibacter sp. nov., isolated from soil.</title>
        <authorList>
            <person name="Jeon C.O."/>
        </authorList>
    </citation>
    <scope>NUCLEOTIDE SEQUENCE</scope>
    <source>
        <strain evidence="2">R11</strain>
    </source>
</reference>
<feature type="signal peptide" evidence="1">
    <location>
        <begin position="1"/>
        <end position="22"/>
    </location>
</feature>
<accession>A0A965ZED8</accession>
<keyword evidence="1" id="KW-0732">Signal</keyword>
<dbReference type="RefSeq" id="WP_166585170.1">
    <property type="nucleotide sequence ID" value="NZ_WWEO01000041.1"/>
</dbReference>
<dbReference type="EMBL" id="WWEO01000041">
    <property type="protein sequence ID" value="NCD69185.1"/>
    <property type="molecule type" value="Genomic_DNA"/>
</dbReference>
<feature type="chain" id="PRO_5037447161" description="DUF4382 domain-containing protein" evidence="1">
    <location>
        <begin position="23"/>
        <end position="249"/>
    </location>
</feature>